<keyword evidence="2" id="KW-1185">Reference proteome</keyword>
<evidence type="ECO:0000313" key="1">
    <source>
        <dbReference type="EMBL" id="KAJ1946656.1"/>
    </source>
</evidence>
<reference evidence="1" key="1">
    <citation type="submission" date="2022-07" db="EMBL/GenBank/DDBJ databases">
        <title>Phylogenomic reconstructions and comparative analyses of Kickxellomycotina fungi.</title>
        <authorList>
            <person name="Reynolds N.K."/>
            <person name="Stajich J.E."/>
            <person name="Barry K."/>
            <person name="Grigoriev I.V."/>
            <person name="Crous P."/>
            <person name="Smith M.E."/>
        </authorList>
    </citation>
    <scope>NUCLEOTIDE SEQUENCE</scope>
    <source>
        <strain evidence="1">NRRL 5244</strain>
    </source>
</reference>
<proteinExistence type="predicted"/>
<sequence length="208" mass="22747">MRSLLVDIRILASLDSSSGNGQQSHGCFVVSEQLRQQHKQRDALEAYHMQDTVFLVERYGGLGSVDAQKVVLAGIEALGSATQIAAGRQNIVEHVDQLAAHSQHLGTAQAVRDDRQDGISHDRTVVAGRFGRGTQDLADLLRVLDLVSRQLDAGFLQDIVQRRGILLHGTGLVSSWWHRDHGVDGLESAQRGAHNFFVGSHKHLLADL</sequence>
<dbReference type="EMBL" id="JANBPW010001012">
    <property type="protein sequence ID" value="KAJ1946656.1"/>
    <property type="molecule type" value="Genomic_DNA"/>
</dbReference>
<comment type="caution">
    <text evidence="1">The sequence shown here is derived from an EMBL/GenBank/DDBJ whole genome shotgun (WGS) entry which is preliminary data.</text>
</comment>
<feature type="non-terminal residue" evidence="1">
    <location>
        <position position="208"/>
    </location>
</feature>
<accession>A0ACC1JCA4</accession>
<evidence type="ECO:0000313" key="2">
    <source>
        <dbReference type="Proteomes" id="UP001150603"/>
    </source>
</evidence>
<dbReference type="Proteomes" id="UP001150603">
    <property type="component" value="Unassembled WGS sequence"/>
</dbReference>
<organism evidence="1 2">
    <name type="scientific">Linderina macrospora</name>
    <dbReference type="NCBI Taxonomy" id="4868"/>
    <lineage>
        <taxon>Eukaryota</taxon>
        <taxon>Fungi</taxon>
        <taxon>Fungi incertae sedis</taxon>
        <taxon>Zoopagomycota</taxon>
        <taxon>Kickxellomycotina</taxon>
        <taxon>Kickxellomycetes</taxon>
        <taxon>Kickxellales</taxon>
        <taxon>Kickxellaceae</taxon>
        <taxon>Linderina</taxon>
    </lineage>
</organism>
<gene>
    <name evidence="1" type="ORF">FBU59_001976</name>
</gene>
<protein>
    <submittedName>
        <fullName evidence="1">Uncharacterized protein</fullName>
    </submittedName>
</protein>
<name>A0ACC1JCA4_9FUNG</name>